<dbReference type="AlphaFoldDB" id="A0A0H5QGU5"/>
<reference evidence="1" key="1">
    <citation type="submission" date="2015-06" db="EMBL/GenBank/DDBJ databases">
        <authorList>
            <person name="Joergensen T."/>
        </authorList>
    </citation>
    <scope>NUCLEOTIDE SEQUENCE</scope>
    <source>
        <strain evidence="1">RGRH0528</strain>
    </source>
</reference>
<dbReference type="Gene3D" id="1.20.120.1560">
    <property type="match status" value="1"/>
</dbReference>
<name>A0A0H5QGU5_9ZZZZ</name>
<reference evidence="1" key="2">
    <citation type="submission" date="2015-07" db="EMBL/GenBank/DDBJ databases">
        <title>Plasmids, circular viruses and viroids from rat gut.</title>
        <authorList>
            <person name="Jorgensen T.J."/>
            <person name="Hansen M.A."/>
            <person name="Xu Z."/>
            <person name="Tabak M.A."/>
            <person name="Sorensen S.J."/>
            <person name="Hansen L.H."/>
        </authorList>
    </citation>
    <scope>NUCLEOTIDE SEQUENCE</scope>
    <source>
        <strain evidence="1">RGRH0528</strain>
    </source>
</reference>
<dbReference type="EMBL" id="LN853164">
    <property type="protein sequence ID" value="CRY95182.1"/>
    <property type="molecule type" value="Genomic_DNA"/>
</dbReference>
<protein>
    <recommendedName>
        <fullName evidence="2">Glutamine synthetase</fullName>
    </recommendedName>
</protein>
<accession>A0A0H5QGU5</accession>
<proteinExistence type="predicted"/>
<evidence type="ECO:0000313" key="1">
    <source>
        <dbReference type="EMBL" id="CRY95182.1"/>
    </source>
</evidence>
<organism evidence="1">
    <name type="scientific">uncultured prokaryote</name>
    <dbReference type="NCBI Taxonomy" id="198431"/>
    <lineage>
        <taxon>unclassified sequences</taxon>
        <taxon>environmental samples</taxon>
    </lineage>
</organism>
<evidence type="ECO:0008006" key="2">
    <source>
        <dbReference type="Google" id="ProtNLM"/>
    </source>
</evidence>
<sequence length="59" mass="7242">MVEARRVANKITDERSKAIAYHDTVEVYFEQIRYHIDKLELIVDDRIWTLPKYRELLFM</sequence>